<evidence type="ECO:0000313" key="15">
    <source>
        <dbReference type="Ensembl" id="ENSOMYP00000106909.1"/>
    </source>
</evidence>
<dbReference type="GO" id="GO:0000398">
    <property type="term" value="P:mRNA splicing, via spliceosome"/>
    <property type="evidence" value="ECO:0007669"/>
    <property type="project" value="TreeGrafter"/>
</dbReference>
<name>A0A8C7VB76_ONCMY</name>
<reference evidence="15" key="3">
    <citation type="submission" date="2025-09" db="UniProtKB">
        <authorList>
            <consortium name="Ensembl"/>
        </authorList>
    </citation>
    <scope>IDENTIFICATION</scope>
</reference>
<dbReference type="Pfam" id="PF17780">
    <property type="entry name" value="OCRE"/>
    <property type="match status" value="1"/>
</dbReference>
<dbReference type="PROSITE" id="PS50102">
    <property type="entry name" value="RRM"/>
    <property type="match status" value="2"/>
</dbReference>
<feature type="domain" description="RRM" evidence="12">
    <location>
        <begin position="216"/>
        <end position="300"/>
    </location>
</feature>
<dbReference type="InterPro" id="IPR012677">
    <property type="entry name" value="Nucleotide-bd_a/b_plait_sf"/>
</dbReference>
<evidence type="ECO:0008006" key="17">
    <source>
        <dbReference type="Google" id="ProtNLM"/>
    </source>
</evidence>
<dbReference type="InterPro" id="IPR000504">
    <property type="entry name" value="RRM_dom"/>
</dbReference>
<keyword evidence="6 8" id="KW-0694">RNA-binding</keyword>
<dbReference type="Gene3D" id="4.10.1060.10">
    <property type="entry name" value="Zinc finger, RanBP2-type"/>
    <property type="match status" value="1"/>
</dbReference>
<feature type="domain" description="G-patch" evidence="13">
    <location>
        <begin position="710"/>
        <end position="756"/>
    </location>
</feature>
<evidence type="ECO:0000256" key="6">
    <source>
        <dbReference type="ARBA" id="ARBA00022884"/>
    </source>
</evidence>
<dbReference type="GO" id="GO:0008270">
    <property type="term" value="F:zinc ion binding"/>
    <property type="evidence" value="ECO:0007669"/>
    <property type="project" value="UniProtKB-KW"/>
</dbReference>
<keyword evidence="2" id="KW-0479">Metal-binding</keyword>
<gene>
    <name evidence="15" type="primary">LOC110494275</name>
</gene>
<feature type="domain" description="RRM" evidence="12">
    <location>
        <begin position="98"/>
        <end position="178"/>
    </location>
</feature>
<dbReference type="Proteomes" id="UP000694395">
    <property type="component" value="Chromosome 17"/>
</dbReference>
<dbReference type="PROSITE" id="PS01358">
    <property type="entry name" value="ZF_RANBP2_1"/>
    <property type="match status" value="1"/>
</dbReference>
<feature type="region of interest" description="Disordered" evidence="11">
    <location>
        <begin position="598"/>
        <end position="618"/>
    </location>
</feature>
<dbReference type="GO" id="GO:0005634">
    <property type="term" value="C:nucleus"/>
    <property type="evidence" value="ECO:0007669"/>
    <property type="project" value="UniProtKB-SubCell"/>
</dbReference>
<dbReference type="InterPro" id="IPR000467">
    <property type="entry name" value="G_patch_dom"/>
</dbReference>
<feature type="region of interest" description="Disordered" evidence="11">
    <location>
        <begin position="526"/>
        <end position="550"/>
    </location>
</feature>
<dbReference type="PANTHER" id="PTHR13948">
    <property type="entry name" value="RNA-BINDING PROTEIN"/>
    <property type="match status" value="1"/>
</dbReference>
<evidence type="ECO:0000256" key="7">
    <source>
        <dbReference type="ARBA" id="ARBA00023242"/>
    </source>
</evidence>
<dbReference type="InterPro" id="IPR036443">
    <property type="entry name" value="Znf_RanBP2_sf"/>
</dbReference>
<feature type="compositionally biased region" description="Low complexity" evidence="11">
    <location>
        <begin position="476"/>
        <end position="496"/>
    </location>
</feature>
<dbReference type="Pfam" id="PF01585">
    <property type="entry name" value="G-patch"/>
    <property type="match status" value="1"/>
</dbReference>
<dbReference type="SUPFAM" id="SSF90209">
    <property type="entry name" value="Ran binding protein zinc finger-like"/>
    <property type="match status" value="1"/>
</dbReference>
<reference evidence="15" key="2">
    <citation type="submission" date="2025-08" db="UniProtKB">
        <authorList>
            <consortium name="Ensembl"/>
        </authorList>
    </citation>
    <scope>IDENTIFICATION</scope>
</reference>
<protein>
    <recommendedName>
        <fullName evidence="17">RNA binding motif protein 5</fullName>
    </recommendedName>
</protein>
<keyword evidence="16" id="KW-1185">Reference proteome</keyword>
<evidence type="ECO:0000259" key="12">
    <source>
        <dbReference type="PROSITE" id="PS50102"/>
    </source>
</evidence>
<feature type="region of interest" description="Disordered" evidence="11">
    <location>
        <begin position="476"/>
        <end position="514"/>
    </location>
</feature>
<proteinExistence type="predicted"/>
<evidence type="ECO:0000259" key="14">
    <source>
        <dbReference type="PROSITE" id="PS50199"/>
    </source>
</evidence>
<feature type="compositionally biased region" description="Basic and acidic residues" evidence="11">
    <location>
        <begin position="541"/>
        <end position="550"/>
    </location>
</feature>
<dbReference type="Ensembl" id="ENSOMYT00000115828.2">
    <property type="protein sequence ID" value="ENSOMYP00000106909.1"/>
    <property type="gene ID" value="ENSOMYG00000047820.2"/>
</dbReference>
<accession>A0A8C7VB76</accession>
<evidence type="ECO:0000256" key="3">
    <source>
        <dbReference type="ARBA" id="ARBA00022737"/>
    </source>
</evidence>
<keyword evidence="10" id="KW-0175">Coiled coil</keyword>
<dbReference type="PROSITE" id="PS50199">
    <property type="entry name" value="ZF_RANBP2_2"/>
    <property type="match status" value="1"/>
</dbReference>
<dbReference type="AlphaFoldDB" id="A0A8C7VB76"/>
<dbReference type="Gene3D" id="3.30.70.330">
    <property type="match status" value="2"/>
</dbReference>
<dbReference type="InterPro" id="IPR034993">
    <property type="entry name" value="RBM5_RRM2"/>
</dbReference>
<dbReference type="PANTHER" id="PTHR13948:SF21">
    <property type="entry name" value="RNA-BINDING PROTEIN 5"/>
    <property type="match status" value="1"/>
</dbReference>
<evidence type="ECO:0000256" key="4">
    <source>
        <dbReference type="ARBA" id="ARBA00022771"/>
    </source>
</evidence>
<reference evidence="15" key="1">
    <citation type="submission" date="2020-07" db="EMBL/GenBank/DDBJ databases">
        <title>A long reads based de novo assembly of the rainbow trout Arlee double haploid line genome.</title>
        <authorList>
            <person name="Gao G."/>
            <person name="Palti Y."/>
        </authorList>
    </citation>
    <scope>NUCLEOTIDE SEQUENCE [LARGE SCALE GENOMIC DNA]</scope>
</reference>
<feature type="domain" description="RanBP2-type" evidence="14">
    <location>
        <begin position="181"/>
        <end position="210"/>
    </location>
</feature>
<dbReference type="FunFam" id="3.30.70.330:FF:000110">
    <property type="entry name" value="RNA-binding protein 10 isoform X1"/>
    <property type="match status" value="1"/>
</dbReference>
<dbReference type="GeneTree" id="ENSGT00940000156617"/>
<keyword evidence="7" id="KW-0539">Nucleus</keyword>
<dbReference type="Pfam" id="PF00641">
    <property type="entry name" value="Zn_ribbon_RanBP"/>
    <property type="match status" value="1"/>
</dbReference>
<keyword evidence="5" id="KW-0862">Zinc</keyword>
<evidence type="ECO:0000256" key="5">
    <source>
        <dbReference type="ARBA" id="ARBA00022833"/>
    </source>
</evidence>
<dbReference type="SUPFAM" id="SSF54928">
    <property type="entry name" value="RNA-binding domain, RBD"/>
    <property type="match status" value="2"/>
</dbReference>
<dbReference type="SMART" id="SM00443">
    <property type="entry name" value="G_patch"/>
    <property type="match status" value="1"/>
</dbReference>
<feature type="compositionally biased region" description="Basic and acidic residues" evidence="11">
    <location>
        <begin position="8"/>
        <end position="62"/>
    </location>
</feature>
<evidence type="ECO:0000259" key="13">
    <source>
        <dbReference type="PROSITE" id="PS50174"/>
    </source>
</evidence>
<feature type="region of interest" description="Disordered" evidence="11">
    <location>
        <begin position="1"/>
        <end position="84"/>
    </location>
</feature>
<dbReference type="InterPro" id="IPR035979">
    <property type="entry name" value="RBD_domain_sf"/>
</dbReference>
<keyword evidence="3" id="KW-0677">Repeat</keyword>
<evidence type="ECO:0000256" key="8">
    <source>
        <dbReference type="PROSITE-ProRule" id="PRU00176"/>
    </source>
</evidence>
<evidence type="ECO:0000256" key="10">
    <source>
        <dbReference type="SAM" id="Coils"/>
    </source>
</evidence>
<dbReference type="InterPro" id="IPR041591">
    <property type="entry name" value="OCRE"/>
</dbReference>
<evidence type="ECO:0000256" key="9">
    <source>
        <dbReference type="PROSITE-ProRule" id="PRU00322"/>
    </source>
</evidence>
<dbReference type="GO" id="GO:0003723">
    <property type="term" value="F:RNA binding"/>
    <property type="evidence" value="ECO:0007669"/>
    <property type="project" value="UniProtKB-UniRule"/>
</dbReference>
<evidence type="ECO:0000313" key="16">
    <source>
        <dbReference type="Proteomes" id="UP000694395"/>
    </source>
</evidence>
<evidence type="ECO:0000256" key="2">
    <source>
        <dbReference type="ARBA" id="ARBA00022723"/>
    </source>
</evidence>
<organism evidence="15 16">
    <name type="scientific">Oncorhynchus mykiss</name>
    <name type="common">Rainbow trout</name>
    <name type="synonym">Salmo gairdneri</name>
    <dbReference type="NCBI Taxonomy" id="8022"/>
    <lineage>
        <taxon>Eukaryota</taxon>
        <taxon>Metazoa</taxon>
        <taxon>Chordata</taxon>
        <taxon>Craniata</taxon>
        <taxon>Vertebrata</taxon>
        <taxon>Euteleostomi</taxon>
        <taxon>Actinopterygii</taxon>
        <taxon>Neopterygii</taxon>
        <taxon>Teleostei</taxon>
        <taxon>Protacanthopterygii</taxon>
        <taxon>Salmoniformes</taxon>
        <taxon>Salmonidae</taxon>
        <taxon>Salmoninae</taxon>
        <taxon>Oncorhynchus</taxon>
    </lineage>
</organism>
<sequence length="782" mass="87614">CAYVLRFGRSERSGRYASDRGRDDPEWRERRDREQDRDYDQRWSDERHTDRFDERRERDGPERRRKRHNSDRSEDGYQSDGDYQEQDYKMELGQEESKTIMLRGLSLYVTEEAIQAALEQLQGPQPVDIRLMKKRTGISRGFAFVEFYHLQDATRWMETNQNKLMIQGKCVAMHYSNRRHTFENWLCNACGLYNFRKRLRCFRCGAVKEHSLIFLTAIILRNIAPLSSVEAIMTTLAPYAILSPGNIRLIKDKQTGQNRGFAFVQLSSPLEASQLLTILQGLQPPLKLDGKTIGVDYAKSARKDLLMPDGNRVSAFSVASTAIAAAQWSSSQLTSTFMMLVTHMLLNRVLSIRMSAAVEHVVLLFFHPQAHQLVGQIDVPPQATSSRVATSSLRTAAAALAASPGAATFPESTSVVPDTSAYQYDESSGYYYDPQTGLYYDPNSQYYFNSQTQQYLYWDSETQTYIPAPAAAETTAAAADSSSEQASASSTASSSTESKEKKDKPKSKSAQQIAKDMERWAKSLNKQKESIKSSLQGLGQGRDEDRREAAAADAGFSTLFEKKHGAGFETQPLVMNELLKNGEPETPSGLVAAYIGGDSDSEEAANPESGGVGDEGSDKLTDWKKMACLLCLRQFPGKDALLRHQQLSDLHKQNLEIHRRSKLSEAQLEELERKEMELKYRDRAAERRDKYGPPAPTVNYEQPTKDGLTSDNIGNKMLQAMGWQEGKGLGRNQQGITAPISASLRTKGTGLGIKGSNYELSASDTYKDAVRKAMFARFTEIE</sequence>
<comment type="subcellular location">
    <subcellularLocation>
        <location evidence="1">Nucleus</location>
    </subcellularLocation>
</comment>
<dbReference type="CDD" id="cd12755">
    <property type="entry name" value="RRM2_RBM5"/>
    <property type="match status" value="1"/>
</dbReference>
<evidence type="ECO:0000256" key="11">
    <source>
        <dbReference type="SAM" id="MobiDB-lite"/>
    </source>
</evidence>
<dbReference type="SMART" id="SM00360">
    <property type="entry name" value="RRM"/>
    <property type="match status" value="2"/>
</dbReference>
<feature type="coiled-coil region" evidence="10">
    <location>
        <begin position="654"/>
        <end position="688"/>
    </location>
</feature>
<evidence type="ECO:0000256" key="1">
    <source>
        <dbReference type="ARBA" id="ARBA00004123"/>
    </source>
</evidence>
<keyword evidence="4 9" id="KW-0863">Zinc-finger</keyword>
<dbReference type="PROSITE" id="PS50174">
    <property type="entry name" value="G_PATCH"/>
    <property type="match status" value="1"/>
</dbReference>
<dbReference type="InterPro" id="IPR001876">
    <property type="entry name" value="Znf_RanBP2"/>
</dbReference>
<dbReference type="SMART" id="SM00547">
    <property type="entry name" value="ZnF_RBZ"/>
    <property type="match status" value="1"/>
</dbReference>
<dbReference type="Pfam" id="PF00076">
    <property type="entry name" value="RRM_1"/>
    <property type="match status" value="1"/>
</dbReference>
<feature type="region of interest" description="Disordered" evidence="11">
    <location>
        <begin position="688"/>
        <end position="707"/>
    </location>
</feature>